<evidence type="ECO:0000313" key="1">
    <source>
        <dbReference type="EMBL" id="SDE50796.1"/>
    </source>
</evidence>
<sequence>MKLTSIFFLFIFTSFLVTPTLVTFFGPDADVSYFFSMSEEENKDNGKQDKEVKTKFENISHIEGASDISLSLSVLPYHINYWNKVYFEINSPPPDRTIFAS</sequence>
<gene>
    <name evidence="1" type="ORF">SAMN05421855_101976</name>
</gene>
<dbReference type="EMBL" id="FNBA01000001">
    <property type="protein sequence ID" value="SDE50796.1"/>
    <property type="molecule type" value="Genomic_DNA"/>
</dbReference>
<organism evidence="1 2">
    <name type="scientific">Ulvibacter litoralis</name>
    <dbReference type="NCBI Taxonomy" id="227084"/>
    <lineage>
        <taxon>Bacteria</taxon>
        <taxon>Pseudomonadati</taxon>
        <taxon>Bacteroidota</taxon>
        <taxon>Flavobacteriia</taxon>
        <taxon>Flavobacteriales</taxon>
        <taxon>Flavobacteriaceae</taxon>
        <taxon>Ulvibacter</taxon>
    </lineage>
</organism>
<dbReference type="STRING" id="227084.SAMN05421855_101976"/>
<reference evidence="1 2" key="1">
    <citation type="submission" date="2016-10" db="EMBL/GenBank/DDBJ databases">
        <authorList>
            <person name="de Groot N.N."/>
        </authorList>
    </citation>
    <scope>NUCLEOTIDE SEQUENCE [LARGE SCALE GENOMIC DNA]</scope>
    <source>
        <strain evidence="1 2">DSM 16195</strain>
    </source>
</reference>
<protein>
    <submittedName>
        <fullName evidence="1">Uncharacterized protein</fullName>
    </submittedName>
</protein>
<dbReference type="AlphaFoldDB" id="A0A1G7DI81"/>
<proteinExistence type="predicted"/>
<dbReference type="OrthoDB" id="839726at2"/>
<name>A0A1G7DI81_9FLAO</name>
<keyword evidence="2" id="KW-1185">Reference proteome</keyword>
<dbReference type="Proteomes" id="UP000199321">
    <property type="component" value="Unassembled WGS sequence"/>
</dbReference>
<dbReference type="RefSeq" id="WP_093141222.1">
    <property type="nucleotide sequence ID" value="NZ_BMWO01000001.1"/>
</dbReference>
<evidence type="ECO:0000313" key="2">
    <source>
        <dbReference type="Proteomes" id="UP000199321"/>
    </source>
</evidence>
<accession>A0A1G7DI81</accession>